<protein>
    <submittedName>
        <fullName evidence="2">Shu2 protein</fullName>
    </submittedName>
</protein>
<evidence type="ECO:0000313" key="3">
    <source>
        <dbReference type="Proteomes" id="UP001377567"/>
    </source>
</evidence>
<keyword evidence="3" id="KW-1185">Reference proteome</keyword>
<dbReference type="AlphaFoldDB" id="A0AAV5RXI6"/>
<sequence length="272" mass="31106">MSAGDGKEINYSQLFSQLITRDNELNDKMLTFIYYLFPRDLFIRALSLLESNDMMIYVLNEKAEETGAPVEAARSDTVVDTQKVSATSTDISEKTLGSTGTSDETPAPPTTNEVLGEAETAVLTAFLRRIFDNDDYQLMYRFLVKSSSGDREPPIYVDLNNWNCSCREYCEQFDMAIAKDNSAPIADLLTQDIDDLDKFKEDRLGQLDAHSFSRQRFFRHDKVMCPHLLAYSILLRSSFDVLKYFVFIKSSVLIIRVNSIDEWLRLHINIVV</sequence>
<evidence type="ECO:0000313" key="2">
    <source>
        <dbReference type="EMBL" id="GMM55348.1"/>
    </source>
</evidence>
<dbReference type="Proteomes" id="UP001377567">
    <property type="component" value="Unassembled WGS sequence"/>
</dbReference>
<comment type="caution">
    <text evidence="2">The sequence shown here is derived from an EMBL/GenBank/DDBJ whole genome shotgun (WGS) entry which is preliminary data.</text>
</comment>
<name>A0AAV5RXI6_MAUHU</name>
<gene>
    <name evidence="2" type="ORF">DAKH74_019640</name>
</gene>
<organism evidence="2 3">
    <name type="scientific">Maudiozyma humilis</name>
    <name type="common">Sour dough yeast</name>
    <name type="synonym">Kazachstania humilis</name>
    <dbReference type="NCBI Taxonomy" id="51915"/>
    <lineage>
        <taxon>Eukaryota</taxon>
        <taxon>Fungi</taxon>
        <taxon>Dikarya</taxon>
        <taxon>Ascomycota</taxon>
        <taxon>Saccharomycotina</taxon>
        <taxon>Saccharomycetes</taxon>
        <taxon>Saccharomycetales</taxon>
        <taxon>Saccharomycetaceae</taxon>
        <taxon>Maudiozyma</taxon>
    </lineage>
</organism>
<evidence type="ECO:0000256" key="1">
    <source>
        <dbReference type="SAM" id="MobiDB-lite"/>
    </source>
</evidence>
<proteinExistence type="predicted"/>
<feature type="region of interest" description="Disordered" evidence="1">
    <location>
        <begin position="69"/>
        <end position="112"/>
    </location>
</feature>
<reference evidence="2 3" key="1">
    <citation type="journal article" date="2023" name="Elife">
        <title>Identification of key yeast species and microbe-microbe interactions impacting larval growth of Drosophila in the wild.</title>
        <authorList>
            <person name="Mure A."/>
            <person name="Sugiura Y."/>
            <person name="Maeda R."/>
            <person name="Honda K."/>
            <person name="Sakurai N."/>
            <person name="Takahashi Y."/>
            <person name="Watada M."/>
            <person name="Katoh T."/>
            <person name="Gotoh A."/>
            <person name="Gotoh Y."/>
            <person name="Taniguchi I."/>
            <person name="Nakamura K."/>
            <person name="Hayashi T."/>
            <person name="Katayama T."/>
            <person name="Uemura T."/>
            <person name="Hattori Y."/>
        </authorList>
    </citation>
    <scope>NUCLEOTIDE SEQUENCE [LARGE SCALE GENOMIC DNA]</scope>
    <source>
        <strain evidence="2 3">KH-74</strain>
    </source>
</reference>
<feature type="compositionally biased region" description="Polar residues" evidence="1">
    <location>
        <begin position="78"/>
        <end position="104"/>
    </location>
</feature>
<dbReference type="EMBL" id="BTGD01000005">
    <property type="protein sequence ID" value="GMM55348.1"/>
    <property type="molecule type" value="Genomic_DNA"/>
</dbReference>
<accession>A0AAV5RXI6</accession>